<proteinExistence type="inferred from homology"/>
<dbReference type="InterPro" id="IPR001245">
    <property type="entry name" value="Ser-Thr/Tyr_kinase_cat_dom"/>
</dbReference>
<comment type="catalytic activity">
    <reaction evidence="18 19">
        <text>L-seryl-[protein] + ATP = O-phospho-L-seryl-[protein] + ADP + H(+)</text>
        <dbReference type="Rhea" id="RHEA:17989"/>
        <dbReference type="Rhea" id="RHEA-COMP:9863"/>
        <dbReference type="Rhea" id="RHEA-COMP:11604"/>
        <dbReference type="ChEBI" id="CHEBI:15378"/>
        <dbReference type="ChEBI" id="CHEBI:29999"/>
        <dbReference type="ChEBI" id="CHEBI:30616"/>
        <dbReference type="ChEBI" id="CHEBI:83421"/>
        <dbReference type="ChEBI" id="CHEBI:456216"/>
        <dbReference type="EC" id="2.7.11.1"/>
    </reaction>
</comment>
<feature type="signal peptide" evidence="23">
    <location>
        <begin position="1"/>
        <end position="29"/>
    </location>
</feature>
<evidence type="ECO:0000256" key="9">
    <source>
        <dbReference type="ARBA" id="ARBA00022741"/>
    </source>
</evidence>
<evidence type="ECO:0000256" key="8">
    <source>
        <dbReference type="ARBA" id="ARBA00022737"/>
    </source>
</evidence>
<evidence type="ECO:0000256" key="23">
    <source>
        <dbReference type="SAM" id="SignalP"/>
    </source>
</evidence>
<dbReference type="Pfam" id="PF07714">
    <property type="entry name" value="PK_Tyr_Ser-Thr"/>
    <property type="match status" value="1"/>
</dbReference>
<evidence type="ECO:0000259" key="26">
    <source>
        <dbReference type="PROSITE" id="PS50927"/>
    </source>
</evidence>
<evidence type="ECO:0000256" key="10">
    <source>
        <dbReference type="ARBA" id="ARBA00022777"/>
    </source>
</evidence>
<keyword evidence="14" id="KW-1015">Disulfide bond</keyword>
<dbReference type="SMART" id="SM00473">
    <property type="entry name" value="PAN_AP"/>
    <property type="match status" value="1"/>
</dbReference>
<dbReference type="EMBL" id="BTGU01000053">
    <property type="protein sequence ID" value="GMN54769.1"/>
    <property type="molecule type" value="Genomic_DNA"/>
</dbReference>
<feature type="domain" description="Bulb-type lectin" evidence="26">
    <location>
        <begin position="30"/>
        <end position="155"/>
    </location>
</feature>
<evidence type="ECO:0000256" key="7">
    <source>
        <dbReference type="ARBA" id="ARBA00022734"/>
    </source>
</evidence>
<reference evidence="28" key="1">
    <citation type="submission" date="2023-07" db="EMBL/GenBank/DDBJ databases">
        <title>draft genome sequence of fig (Ficus carica).</title>
        <authorList>
            <person name="Takahashi T."/>
            <person name="Nishimura K."/>
        </authorList>
    </citation>
    <scope>NUCLEOTIDE SEQUENCE</scope>
</reference>
<dbReference type="InterPro" id="IPR011009">
    <property type="entry name" value="Kinase-like_dom_sf"/>
</dbReference>
<dbReference type="FunFam" id="3.30.200.20:FF:000798">
    <property type="entry name" value="G-type lectin S-receptor-like serine/threonine-protein kinase SD3-1"/>
    <property type="match status" value="1"/>
</dbReference>
<dbReference type="InterPro" id="IPR000742">
    <property type="entry name" value="EGF"/>
</dbReference>
<keyword evidence="5 22" id="KW-0812">Transmembrane</keyword>
<dbReference type="PIRSF" id="PIRSF000641">
    <property type="entry name" value="SRK"/>
    <property type="match status" value="1"/>
</dbReference>
<dbReference type="SMART" id="SM00108">
    <property type="entry name" value="B_lectin"/>
    <property type="match status" value="1"/>
</dbReference>
<dbReference type="EC" id="2.7.11.1" evidence="19"/>
<dbReference type="SUPFAM" id="SSF51110">
    <property type="entry name" value="alpha-D-mannose-specific plant lectins"/>
    <property type="match status" value="2"/>
</dbReference>
<evidence type="ECO:0000259" key="24">
    <source>
        <dbReference type="PROSITE" id="PS50011"/>
    </source>
</evidence>
<keyword evidence="29" id="KW-1185">Reference proteome</keyword>
<evidence type="ECO:0000256" key="13">
    <source>
        <dbReference type="ARBA" id="ARBA00023136"/>
    </source>
</evidence>
<evidence type="ECO:0000256" key="17">
    <source>
        <dbReference type="ARBA" id="ARBA00047899"/>
    </source>
</evidence>
<dbReference type="InterPro" id="IPR003609">
    <property type="entry name" value="Pan_app"/>
</dbReference>
<keyword evidence="2" id="KW-1003">Cell membrane</keyword>
<dbReference type="Gene3D" id="2.90.10.10">
    <property type="entry name" value="Bulb-type lectin domain"/>
    <property type="match status" value="1"/>
</dbReference>
<dbReference type="PANTHER" id="PTHR47974">
    <property type="entry name" value="OS07G0415500 PROTEIN"/>
    <property type="match status" value="1"/>
</dbReference>
<evidence type="ECO:0000259" key="27">
    <source>
        <dbReference type="PROSITE" id="PS50948"/>
    </source>
</evidence>
<dbReference type="Gene3D" id="3.50.4.10">
    <property type="entry name" value="Hepatocyte Growth Factor"/>
    <property type="match status" value="1"/>
</dbReference>
<dbReference type="Pfam" id="PF01453">
    <property type="entry name" value="B_lectin"/>
    <property type="match status" value="1"/>
</dbReference>
<evidence type="ECO:0000313" key="28">
    <source>
        <dbReference type="EMBL" id="GMN54769.1"/>
    </source>
</evidence>
<keyword evidence="3 19" id="KW-0723">Serine/threonine-protein kinase</keyword>
<feature type="chain" id="PRO_5041670493" description="Receptor-like serine/threonine-protein kinase" evidence="23">
    <location>
        <begin position="30"/>
        <end position="769"/>
    </location>
</feature>
<keyword evidence="4 19" id="KW-0808">Transferase</keyword>
<keyword evidence="20" id="KW-0245">EGF-like domain</keyword>
<keyword evidence="9 19" id="KW-0547">Nucleotide-binding</keyword>
<dbReference type="FunFam" id="1.10.510.10:FF:000846">
    <property type="entry name" value="G-type lectin S-receptor-like serine/threonine-protein kinase SD3-1"/>
    <property type="match status" value="1"/>
</dbReference>
<evidence type="ECO:0000256" key="2">
    <source>
        <dbReference type="ARBA" id="ARBA00022475"/>
    </source>
</evidence>
<dbReference type="InterPro" id="IPR024171">
    <property type="entry name" value="SRK-like_kinase"/>
</dbReference>
<dbReference type="Pfam" id="PF00024">
    <property type="entry name" value="PAN_1"/>
    <property type="match status" value="1"/>
</dbReference>
<dbReference type="Gene3D" id="1.10.510.10">
    <property type="entry name" value="Transferase(Phosphotransferase) domain 1"/>
    <property type="match status" value="2"/>
</dbReference>
<keyword evidence="6 23" id="KW-0732">Signal</keyword>
<evidence type="ECO:0000256" key="14">
    <source>
        <dbReference type="ARBA" id="ARBA00023157"/>
    </source>
</evidence>
<gene>
    <name evidence="28" type="ORF">TIFTF001_023892</name>
</gene>
<keyword evidence="7" id="KW-0430">Lectin</keyword>
<evidence type="ECO:0000259" key="25">
    <source>
        <dbReference type="PROSITE" id="PS50026"/>
    </source>
</evidence>
<evidence type="ECO:0000256" key="11">
    <source>
        <dbReference type="ARBA" id="ARBA00022840"/>
    </source>
</evidence>
<evidence type="ECO:0000256" key="6">
    <source>
        <dbReference type="ARBA" id="ARBA00022729"/>
    </source>
</evidence>
<dbReference type="Proteomes" id="UP001187192">
    <property type="component" value="Unassembled WGS sequence"/>
</dbReference>
<comment type="catalytic activity">
    <reaction evidence="17 19">
        <text>L-threonyl-[protein] + ATP = O-phospho-L-threonyl-[protein] + ADP + H(+)</text>
        <dbReference type="Rhea" id="RHEA:46608"/>
        <dbReference type="Rhea" id="RHEA-COMP:11060"/>
        <dbReference type="Rhea" id="RHEA-COMP:11605"/>
        <dbReference type="ChEBI" id="CHEBI:15378"/>
        <dbReference type="ChEBI" id="CHEBI:30013"/>
        <dbReference type="ChEBI" id="CHEBI:30616"/>
        <dbReference type="ChEBI" id="CHEBI:61977"/>
        <dbReference type="ChEBI" id="CHEBI:456216"/>
        <dbReference type="EC" id="2.7.11.1"/>
    </reaction>
</comment>
<keyword evidence="15" id="KW-0675">Receptor</keyword>
<dbReference type="PROSITE" id="PS50026">
    <property type="entry name" value="EGF_3"/>
    <property type="match status" value="1"/>
</dbReference>
<evidence type="ECO:0000256" key="21">
    <source>
        <dbReference type="SAM" id="MobiDB-lite"/>
    </source>
</evidence>
<keyword evidence="10 19" id="KW-0418">Kinase</keyword>
<dbReference type="PROSITE" id="PS50927">
    <property type="entry name" value="BULB_LECTIN"/>
    <property type="match status" value="2"/>
</dbReference>
<dbReference type="PANTHER" id="PTHR47974:SF13">
    <property type="entry name" value="G-TYPE LECTIN S-RECEPTOR-LIKE SERINE_THREONINE-PROTEIN KINASE SD3-1"/>
    <property type="match status" value="1"/>
</dbReference>
<dbReference type="InterPro" id="IPR036426">
    <property type="entry name" value="Bulb-type_lectin_dom_sf"/>
</dbReference>
<protein>
    <recommendedName>
        <fullName evidence="19">Receptor-like serine/threonine-protein kinase</fullName>
        <ecNumber evidence="19">2.7.11.1</ecNumber>
    </recommendedName>
</protein>
<evidence type="ECO:0000256" key="12">
    <source>
        <dbReference type="ARBA" id="ARBA00022989"/>
    </source>
</evidence>
<dbReference type="FunFam" id="2.90.10.10:FF:000016">
    <property type="entry name" value="G-type lectin S-receptor-like serine/threonine-protein kinase"/>
    <property type="match status" value="1"/>
</dbReference>
<keyword evidence="8" id="KW-0677">Repeat</keyword>
<feature type="domain" description="EGF-like" evidence="25">
    <location>
        <begin position="280"/>
        <end position="319"/>
    </location>
</feature>
<dbReference type="GO" id="GO:0005524">
    <property type="term" value="F:ATP binding"/>
    <property type="evidence" value="ECO:0007669"/>
    <property type="project" value="UniProtKB-KW"/>
</dbReference>
<feature type="domain" description="Apple" evidence="27">
    <location>
        <begin position="326"/>
        <end position="407"/>
    </location>
</feature>
<feature type="compositionally biased region" description="Low complexity" evidence="21">
    <location>
        <begin position="759"/>
        <end position="769"/>
    </location>
</feature>
<comment type="similarity">
    <text evidence="19">Belongs to the protein kinase superfamily. Ser/Thr protein kinase family.</text>
</comment>
<evidence type="ECO:0000256" key="20">
    <source>
        <dbReference type="PROSITE-ProRule" id="PRU00076"/>
    </source>
</evidence>
<evidence type="ECO:0000256" key="18">
    <source>
        <dbReference type="ARBA" id="ARBA00048679"/>
    </source>
</evidence>
<dbReference type="GO" id="GO:0004674">
    <property type="term" value="F:protein serine/threonine kinase activity"/>
    <property type="evidence" value="ECO:0007669"/>
    <property type="project" value="UniProtKB-KW"/>
</dbReference>
<feature type="domain" description="Protein kinase" evidence="24">
    <location>
        <begin position="469"/>
        <end position="769"/>
    </location>
</feature>
<evidence type="ECO:0000256" key="4">
    <source>
        <dbReference type="ARBA" id="ARBA00022679"/>
    </source>
</evidence>
<keyword evidence="16" id="KW-0325">Glycoprotein</keyword>
<dbReference type="Pfam" id="PF00954">
    <property type="entry name" value="S_locus_glycop"/>
    <property type="match status" value="1"/>
</dbReference>
<evidence type="ECO:0000256" key="1">
    <source>
        <dbReference type="ARBA" id="ARBA00004251"/>
    </source>
</evidence>
<dbReference type="Gene3D" id="3.30.200.20">
    <property type="entry name" value="Phosphorylase Kinase, domain 1"/>
    <property type="match status" value="1"/>
</dbReference>
<evidence type="ECO:0000256" key="19">
    <source>
        <dbReference type="PIRNR" id="PIRNR000641"/>
    </source>
</evidence>
<accession>A0AA88AL92</accession>
<dbReference type="CDD" id="cd00028">
    <property type="entry name" value="B_lectin"/>
    <property type="match status" value="1"/>
</dbReference>
<keyword evidence="11 19" id="KW-0067">ATP-binding</keyword>
<dbReference type="InterPro" id="IPR000719">
    <property type="entry name" value="Prot_kinase_dom"/>
</dbReference>
<evidence type="ECO:0000256" key="22">
    <source>
        <dbReference type="SAM" id="Phobius"/>
    </source>
</evidence>
<comment type="subcellular location">
    <subcellularLocation>
        <location evidence="1">Cell membrane</location>
        <topology evidence="1">Single-pass type I membrane protein</topology>
    </subcellularLocation>
</comment>
<dbReference type="PROSITE" id="PS50948">
    <property type="entry name" value="PAN"/>
    <property type="match status" value="1"/>
</dbReference>
<dbReference type="AlphaFoldDB" id="A0AA88AL92"/>
<dbReference type="Gene3D" id="2.90.10.30">
    <property type="match status" value="1"/>
</dbReference>
<evidence type="ECO:0000256" key="16">
    <source>
        <dbReference type="ARBA" id="ARBA00023180"/>
    </source>
</evidence>
<feature type="transmembrane region" description="Helical" evidence="22">
    <location>
        <begin position="437"/>
        <end position="460"/>
    </location>
</feature>
<keyword evidence="13 22" id="KW-0472">Membrane</keyword>
<feature type="domain" description="Bulb-type lectin" evidence="26">
    <location>
        <begin position="158"/>
        <end position="276"/>
    </location>
</feature>
<dbReference type="GO" id="GO:0048544">
    <property type="term" value="P:recognition of pollen"/>
    <property type="evidence" value="ECO:0007669"/>
    <property type="project" value="InterPro"/>
</dbReference>
<dbReference type="PROSITE" id="PS50011">
    <property type="entry name" value="PROTEIN_KINASE_DOM"/>
    <property type="match status" value="1"/>
</dbReference>
<evidence type="ECO:0000256" key="3">
    <source>
        <dbReference type="ARBA" id="ARBA00022527"/>
    </source>
</evidence>
<comment type="caution">
    <text evidence="28">The sequence shown here is derived from an EMBL/GenBank/DDBJ whole genome shotgun (WGS) entry which is preliminary data.</text>
</comment>
<evidence type="ECO:0000313" key="29">
    <source>
        <dbReference type="Proteomes" id="UP001187192"/>
    </source>
</evidence>
<dbReference type="SUPFAM" id="SSF56112">
    <property type="entry name" value="Protein kinase-like (PK-like)"/>
    <property type="match status" value="1"/>
</dbReference>
<sequence length="769" mass="86278">MLEQQKGCLLKWPFLLCLYVGFLWHSVVSQIPLGSKLSVSDNNFWVSPNGDFAFGFFNFSNQQNQYSIGVRFNSKSIPVDKQAVVWVVGAGLTVGNSSYFEIRNDGDMVLVDALQGFTVWTSKTGLLSVASAALQDDGNFILLNEEKDVVWQSFDSPSNTLLPGQNFSVSHTLRAASRNSMSSYYSLFMNDSGQLQLRWDSHVTYWTSGGPFTPNVTALLMPNGALQIRDQRWEPIWSVFGEDHNDSVHYRYLRLDVDGNLRLYSWLEALQSWKLVWQAVENQCNVFATCGQHGICVYMESSSPVCKCPFKLTNESICSIPTPQQCISGVNMLTYQHMFLYGMYPPNDDLVSGISLQNCKSLCLNDPLCMAATFTNDGTARCFLKKTPYVSGYADPSLSSVSFVKKCSAPMAVIPDLKTPSRDTKQKGSFEFCFPCLIGAVSGTSVLFVAVQLAVLFFIYRRRKSLMKKAALGYTGPNTNGLIVLSFSETKDVTRNFEHQIGPTMFKGMLPNNQPVAVKDTKSTIEERKYRVAVSKIGSIYHKNLVKLEGYCCELNHRFLIYQYAQNGSIEKHIEDPKLCKKLTWRKRLEICLSVAKAICYLHTGCREFVCHGNLKCENVVLDENFEAKVTEFGLNRVITETTSSFACSAERDVEDFGKMVLMIVSGCKGVGDLSDWAYKEWMEGNAPSVVDRRIDGGVDLEELDHVLRIAFWCLQTNERMRPSMREVVKVLEGTLSVDPPPPPFASQRQDEDEEESSDAGSEPDSSRF</sequence>
<dbReference type="InterPro" id="IPR001480">
    <property type="entry name" value="Bulb-type_lectin_dom"/>
</dbReference>
<organism evidence="28 29">
    <name type="scientific">Ficus carica</name>
    <name type="common">Common fig</name>
    <dbReference type="NCBI Taxonomy" id="3494"/>
    <lineage>
        <taxon>Eukaryota</taxon>
        <taxon>Viridiplantae</taxon>
        <taxon>Streptophyta</taxon>
        <taxon>Embryophyta</taxon>
        <taxon>Tracheophyta</taxon>
        <taxon>Spermatophyta</taxon>
        <taxon>Magnoliopsida</taxon>
        <taxon>eudicotyledons</taxon>
        <taxon>Gunneridae</taxon>
        <taxon>Pentapetalae</taxon>
        <taxon>rosids</taxon>
        <taxon>fabids</taxon>
        <taxon>Rosales</taxon>
        <taxon>Moraceae</taxon>
        <taxon>Ficeae</taxon>
        <taxon>Ficus</taxon>
    </lineage>
</organism>
<name>A0AA88AL92_FICCA</name>
<comment type="caution">
    <text evidence="20">Lacks conserved residue(s) required for the propagation of feature annotation.</text>
</comment>
<feature type="region of interest" description="Disordered" evidence="21">
    <location>
        <begin position="734"/>
        <end position="769"/>
    </location>
</feature>
<dbReference type="GO" id="GO:0030246">
    <property type="term" value="F:carbohydrate binding"/>
    <property type="evidence" value="ECO:0007669"/>
    <property type="project" value="UniProtKB-KW"/>
</dbReference>
<evidence type="ECO:0000256" key="15">
    <source>
        <dbReference type="ARBA" id="ARBA00023170"/>
    </source>
</evidence>
<keyword evidence="12 22" id="KW-1133">Transmembrane helix</keyword>
<dbReference type="GO" id="GO:0005886">
    <property type="term" value="C:plasma membrane"/>
    <property type="evidence" value="ECO:0007669"/>
    <property type="project" value="UniProtKB-SubCell"/>
</dbReference>
<evidence type="ECO:0000256" key="5">
    <source>
        <dbReference type="ARBA" id="ARBA00022692"/>
    </source>
</evidence>
<dbReference type="InterPro" id="IPR000858">
    <property type="entry name" value="S_locus_glycoprot_dom"/>
</dbReference>